<dbReference type="EMBL" id="KN549713">
    <property type="protein sequence ID" value="KHJ96260.1"/>
    <property type="molecule type" value="Genomic_DNA"/>
</dbReference>
<keyword evidence="3" id="KW-1185">Reference proteome</keyword>
<evidence type="ECO:0000256" key="1">
    <source>
        <dbReference type="SAM" id="MobiDB-lite"/>
    </source>
</evidence>
<feature type="compositionally biased region" description="Polar residues" evidence="1">
    <location>
        <begin position="48"/>
        <end position="57"/>
    </location>
</feature>
<dbReference type="AlphaFoldDB" id="A0A0B1TLH9"/>
<accession>A0A0B1TLH9</accession>
<evidence type="ECO:0000313" key="3">
    <source>
        <dbReference type="Proteomes" id="UP000053660"/>
    </source>
</evidence>
<protein>
    <submittedName>
        <fullName evidence="2">Uncharacterized protein</fullName>
    </submittedName>
</protein>
<evidence type="ECO:0000313" key="2">
    <source>
        <dbReference type="EMBL" id="KHJ96260.1"/>
    </source>
</evidence>
<feature type="region of interest" description="Disordered" evidence="1">
    <location>
        <begin position="1"/>
        <end position="71"/>
    </location>
</feature>
<organism evidence="2 3">
    <name type="scientific">Oesophagostomum dentatum</name>
    <name type="common">Nodular worm</name>
    <dbReference type="NCBI Taxonomy" id="61180"/>
    <lineage>
        <taxon>Eukaryota</taxon>
        <taxon>Metazoa</taxon>
        <taxon>Ecdysozoa</taxon>
        <taxon>Nematoda</taxon>
        <taxon>Chromadorea</taxon>
        <taxon>Rhabditida</taxon>
        <taxon>Rhabditina</taxon>
        <taxon>Rhabditomorpha</taxon>
        <taxon>Strongyloidea</taxon>
        <taxon>Strongylidae</taxon>
        <taxon>Oesophagostomum</taxon>
    </lineage>
</organism>
<name>A0A0B1TLH9_OESDE</name>
<proteinExistence type="predicted"/>
<sequence>MPDDSRVSSSSLHETRQPIPNGKEIPFEIPTRRVPSFKKQHVPPPDPRQSTPTNGQGYSPRVVAHKDGFEPRIPALSVRSSSIRDEHTGKMVTVVRGDDDDFDDSTLTRRNMNDKWREQRRQPPERVRQTSNNVTIITLGDDSVI</sequence>
<dbReference type="Proteomes" id="UP000053660">
    <property type="component" value="Unassembled WGS sequence"/>
</dbReference>
<reference evidence="2 3" key="1">
    <citation type="submission" date="2014-03" db="EMBL/GenBank/DDBJ databases">
        <title>Draft genome of the hookworm Oesophagostomum dentatum.</title>
        <authorList>
            <person name="Mitreva M."/>
        </authorList>
    </citation>
    <scope>NUCLEOTIDE SEQUENCE [LARGE SCALE GENOMIC DNA]</scope>
    <source>
        <strain evidence="2 3">OD-Hann</strain>
    </source>
</reference>
<gene>
    <name evidence="2" type="ORF">OESDEN_03779</name>
</gene>
<feature type="region of interest" description="Disordered" evidence="1">
    <location>
        <begin position="113"/>
        <end position="132"/>
    </location>
</feature>
<dbReference type="OrthoDB" id="294251at2759"/>
<feature type="compositionally biased region" description="Basic and acidic residues" evidence="1">
    <location>
        <begin position="113"/>
        <end position="128"/>
    </location>
</feature>